<sequence>MQGSAKKWHSEKSDCPQNYGKSIRGVQQNIKHFLFVLKKGLMIMLPYLTMTGDYRDVLTKDANLFFKSVGMESPLIKLHFIPKLL</sequence>
<organism evidence="1 2">
    <name type="scientific">Lederbergia galactosidilytica</name>
    <dbReference type="NCBI Taxonomy" id="217031"/>
    <lineage>
        <taxon>Bacteria</taxon>
        <taxon>Bacillati</taxon>
        <taxon>Bacillota</taxon>
        <taxon>Bacilli</taxon>
        <taxon>Bacillales</taxon>
        <taxon>Bacillaceae</taxon>
        <taxon>Lederbergia</taxon>
    </lineage>
</organism>
<gene>
    <name evidence="1" type="ORF">ABB05_13840</name>
</gene>
<dbReference type="Proteomes" id="UP000077881">
    <property type="component" value="Unassembled WGS sequence"/>
</dbReference>
<proteinExistence type="predicted"/>
<evidence type="ECO:0000313" key="2">
    <source>
        <dbReference type="Proteomes" id="UP000077881"/>
    </source>
</evidence>
<comment type="caution">
    <text evidence="1">The sequence shown here is derived from an EMBL/GenBank/DDBJ whole genome shotgun (WGS) entry which is preliminary data.</text>
</comment>
<dbReference type="AlphaFoldDB" id="A0A177ZMQ5"/>
<reference evidence="1 2" key="1">
    <citation type="submission" date="2015-05" db="EMBL/GenBank/DDBJ databases">
        <title>Comparison of genome.</title>
        <authorList>
            <person name="Zheng Z."/>
            <person name="Sun M."/>
        </authorList>
    </citation>
    <scope>NUCLEOTIDE SEQUENCE [LARGE SCALE GENOMIC DNA]</scope>
    <source>
        <strain evidence="1 2">G25-74</strain>
    </source>
</reference>
<name>A0A177ZMQ5_9BACI</name>
<keyword evidence="2" id="KW-1185">Reference proteome</keyword>
<dbReference type="EMBL" id="LDJR01000054">
    <property type="protein sequence ID" value="OAK69054.1"/>
    <property type="molecule type" value="Genomic_DNA"/>
</dbReference>
<protein>
    <submittedName>
        <fullName evidence="1">Uncharacterized protein</fullName>
    </submittedName>
</protein>
<evidence type="ECO:0000313" key="1">
    <source>
        <dbReference type="EMBL" id="OAK69054.1"/>
    </source>
</evidence>
<accession>A0A177ZMQ5</accession>